<dbReference type="InterPro" id="IPR019139">
    <property type="entry name" value="LRRFIP1/2"/>
</dbReference>
<keyword evidence="2" id="KW-0175">Coiled coil</keyword>
<feature type="compositionally biased region" description="Basic residues" evidence="3">
    <location>
        <begin position="263"/>
        <end position="279"/>
    </location>
</feature>
<evidence type="ECO:0000256" key="2">
    <source>
        <dbReference type="ARBA" id="ARBA00023054"/>
    </source>
</evidence>
<dbReference type="OrthoDB" id="10028421at2759"/>
<feature type="compositionally biased region" description="Basic and acidic residues" evidence="3">
    <location>
        <begin position="287"/>
        <end position="299"/>
    </location>
</feature>
<accession>A0A9Q1D161</accession>
<name>A0A9Q1D161_CONCO</name>
<organism evidence="4 5">
    <name type="scientific">Conger conger</name>
    <name type="common">Conger eel</name>
    <name type="synonym">Muraena conger</name>
    <dbReference type="NCBI Taxonomy" id="82655"/>
    <lineage>
        <taxon>Eukaryota</taxon>
        <taxon>Metazoa</taxon>
        <taxon>Chordata</taxon>
        <taxon>Craniata</taxon>
        <taxon>Vertebrata</taxon>
        <taxon>Euteleostomi</taxon>
        <taxon>Actinopterygii</taxon>
        <taxon>Neopterygii</taxon>
        <taxon>Teleostei</taxon>
        <taxon>Anguilliformes</taxon>
        <taxon>Congridae</taxon>
        <taxon>Conger</taxon>
    </lineage>
</organism>
<proteinExistence type="inferred from homology"/>
<dbReference type="AlphaFoldDB" id="A0A9Q1D161"/>
<dbReference type="GO" id="GO:0000981">
    <property type="term" value="F:DNA-binding transcription factor activity, RNA polymerase II-specific"/>
    <property type="evidence" value="ECO:0007669"/>
    <property type="project" value="TreeGrafter"/>
</dbReference>
<protein>
    <submittedName>
        <fullName evidence="4">Uncharacterized protein</fullName>
    </submittedName>
</protein>
<dbReference type="PANTHER" id="PTHR19212">
    <property type="entry name" value="LEUCINE RICH REPEAT IN FLII INTERACTING PROTEIN"/>
    <property type="match status" value="1"/>
</dbReference>
<feature type="region of interest" description="Disordered" evidence="3">
    <location>
        <begin position="238"/>
        <end position="299"/>
    </location>
</feature>
<feature type="region of interest" description="Disordered" evidence="3">
    <location>
        <begin position="61"/>
        <end position="87"/>
    </location>
</feature>
<gene>
    <name evidence="4" type="ORF">COCON_G00197850</name>
</gene>
<sequence length="299" mass="33249">MCGNASDPRYRSLSMNDILTYFDNCKKKALSQGQALSLVALAVTDATAPGSSLLFRSLRETPPRRGGECRRSGDVAGGGTRRLSSSFSGHGASSCRIDGVEGSPGPCWSGTLQTRVSALPGEGWISCRLLGSCRHFIVVTEWQRCHLAVRWRTGNRCSGKPAAEVVVLNRASVWKRQAEARLAAKRAARAEAREIRMKELERQQKEIYQVQKKYYGLDNKWGDIEQWMEDSERYSRHSRRNTSSDLNPAGAYAGASVGESSHSHKKSKKKKKKHSRSVRSHTLTSGRLHDNAFRSRPLE</sequence>
<evidence type="ECO:0000313" key="4">
    <source>
        <dbReference type="EMBL" id="KAJ8255921.1"/>
    </source>
</evidence>
<comment type="caution">
    <text evidence="4">The sequence shown here is derived from an EMBL/GenBank/DDBJ whole genome shotgun (WGS) entry which is preliminary data.</text>
</comment>
<dbReference type="EMBL" id="JAFJMO010000015">
    <property type="protein sequence ID" value="KAJ8255921.1"/>
    <property type="molecule type" value="Genomic_DNA"/>
</dbReference>
<dbReference type="Pfam" id="PF09738">
    <property type="entry name" value="LRRFIP"/>
    <property type="match status" value="1"/>
</dbReference>
<evidence type="ECO:0000256" key="1">
    <source>
        <dbReference type="ARBA" id="ARBA00008275"/>
    </source>
</evidence>
<dbReference type="Proteomes" id="UP001152803">
    <property type="component" value="Unassembled WGS sequence"/>
</dbReference>
<evidence type="ECO:0000313" key="5">
    <source>
        <dbReference type="Proteomes" id="UP001152803"/>
    </source>
</evidence>
<feature type="compositionally biased region" description="Basic and acidic residues" evidence="3">
    <location>
        <begin position="61"/>
        <end position="73"/>
    </location>
</feature>
<evidence type="ECO:0000256" key="3">
    <source>
        <dbReference type="SAM" id="MobiDB-lite"/>
    </source>
</evidence>
<keyword evidence="5" id="KW-1185">Reference proteome</keyword>
<dbReference type="PANTHER" id="PTHR19212:SF5">
    <property type="entry name" value="LEUCINE-RICH REPEAT FLIGHTLESS-INTERACTING PROTEIN 1"/>
    <property type="match status" value="1"/>
</dbReference>
<dbReference type="GO" id="GO:0000978">
    <property type="term" value="F:RNA polymerase II cis-regulatory region sequence-specific DNA binding"/>
    <property type="evidence" value="ECO:0007669"/>
    <property type="project" value="TreeGrafter"/>
</dbReference>
<reference evidence="4" key="1">
    <citation type="journal article" date="2023" name="Science">
        <title>Genome structures resolve the early diversification of teleost fishes.</title>
        <authorList>
            <person name="Parey E."/>
            <person name="Louis A."/>
            <person name="Montfort J."/>
            <person name="Bouchez O."/>
            <person name="Roques C."/>
            <person name="Iampietro C."/>
            <person name="Lluch J."/>
            <person name="Castinel A."/>
            <person name="Donnadieu C."/>
            <person name="Desvignes T."/>
            <person name="Floi Bucao C."/>
            <person name="Jouanno E."/>
            <person name="Wen M."/>
            <person name="Mejri S."/>
            <person name="Dirks R."/>
            <person name="Jansen H."/>
            <person name="Henkel C."/>
            <person name="Chen W.J."/>
            <person name="Zahm M."/>
            <person name="Cabau C."/>
            <person name="Klopp C."/>
            <person name="Thompson A.W."/>
            <person name="Robinson-Rechavi M."/>
            <person name="Braasch I."/>
            <person name="Lecointre G."/>
            <person name="Bobe J."/>
            <person name="Postlethwait J.H."/>
            <person name="Berthelot C."/>
            <person name="Roest Crollius H."/>
            <person name="Guiguen Y."/>
        </authorList>
    </citation>
    <scope>NUCLEOTIDE SEQUENCE</scope>
    <source>
        <strain evidence="4">Concon-B</strain>
    </source>
</reference>
<comment type="similarity">
    <text evidence="1">Belongs to the LRRFIP family.</text>
</comment>